<keyword evidence="4" id="KW-1185">Reference proteome</keyword>
<feature type="transmembrane region" description="Helical" evidence="2">
    <location>
        <begin position="220"/>
        <end position="245"/>
    </location>
</feature>
<evidence type="ECO:0000313" key="3">
    <source>
        <dbReference type="EMBL" id="RAW14059.1"/>
    </source>
</evidence>
<proteinExistence type="predicted"/>
<dbReference type="Proteomes" id="UP000250462">
    <property type="component" value="Unassembled WGS sequence"/>
</dbReference>
<name>A0A329QQU0_9ACTN</name>
<feature type="transmembrane region" description="Helical" evidence="2">
    <location>
        <begin position="51"/>
        <end position="73"/>
    </location>
</feature>
<feature type="transmembrane region" description="Helical" evidence="2">
    <location>
        <begin position="80"/>
        <end position="100"/>
    </location>
</feature>
<reference evidence="3 4" key="1">
    <citation type="submission" date="2018-06" db="EMBL/GenBank/DDBJ databases">
        <title>Phytoactinopolyspora halophila sp. nov., a novel halophilic actinomycete isolated from a saline soil in China.</title>
        <authorList>
            <person name="Tang S.-K."/>
        </authorList>
    </citation>
    <scope>NUCLEOTIDE SEQUENCE [LARGE SCALE GENOMIC DNA]</scope>
    <source>
        <strain evidence="3 4">YIM 96934</strain>
    </source>
</reference>
<evidence type="ECO:0000313" key="4">
    <source>
        <dbReference type="Proteomes" id="UP000250462"/>
    </source>
</evidence>
<keyword evidence="2" id="KW-0472">Membrane</keyword>
<evidence type="ECO:0000256" key="2">
    <source>
        <dbReference type="SAM" id="Phobius"/>
    </source>
</evidence>
<dbReference type="AlphaFoldDB" id="A0A329QQU0"/>
<dbReference type="EMBL" id="QMIG01000010">
    <property type="protein sequence ID" value="RAW14059.1"/>
    <property type="molecule type" value="Genomic_DNA"/>
</dbReference>
<protein>
    <submittedName>
        <fullName evidence="3">Uncharacterized protein</fullName>
    </submittedName>
</protein>
<keyword evidence="2" id="KW-0812">Transmembrane</keyword>
<feature type="transmembrane region" description="Helical" evidence="2">
    <location>
        <begin position="257"/>
        <end position="276"/>
    </location>
</feature>
<sequence length="368" mass="40279">MPISSRLRLGQDIHAVVRLELFVVAAVSAILATRGYLILMDYPQLGSDGLHIAHMLWGGLLMLVSHVLLLGFIGPRVKELAAFLGGVGFGLFIDEVGKFVTADNDYFFQPSFAIMYVIFVALVLVMHWMSERPRHNPATDLANATVIAAAGQLRGLNHVARTEARQLVDAARTHGANDRAVAAVQELIEASPAARHRAGRYAALRQHVLRVVRTIVRSRAAYVAVGAVLAIQAIDPLVDLFRIFLDQDYGNITTIRVIRLGWALLTTGVIVAGFLYWRRDQQRGLRAFRYAVLFNILIGQVFNFAVRELDALPGVVVNLVALAVLNYRLRLLENPPPEPAGVEPPDVTPHERASGTSSSAPGPPVSDR</sequence>
<dbReference type="RefSeq" id="WP_112258481.1">
    <property type="nucleotide sequence ID" value="NZ_QMIG01000010.1"/>
</dbReference>
<feature type="transmembrane region" description="Helical" evidence="2">
    <location>
        <begin position="21"/>
        <end position="39"/>
    </location>
</feature>
<feature type="transmembrane region" description="Helical" evidence="2">
    <location>
        <begin position="106"/>
        <end position="126"/>
    </location>
</feature>
<keyword evidence="2" id="KW-1133">Transmembrane helix</keyword>
<comment type="caution">
    <text evidence="3">The sequence shown here is derived from an EMBL/GenBank/DDBJ whole genome shotgun (WGS) entry which is preliminary data.</text>
</comment>
<dbReference type="OrthoDB" id="161151at2"/>
<gene>
    <name evidence="3" type="ORF">DPM12_11580</name>
</gene>
<evidence type="ECO:0000256" key="1">
    <source>
        <dbReference type="SAM" id="MobiDB-lite"/>
    </source>
</evidence>
<organism evidence="3 4">
    <name type="scientific">Phytoactinopolyspora halophila</name>
    <dbReference type="NCBI Taxonomy" id="1981511"/>
    <lineage>
        <taxon>Bacteria</taxon>
        <taxon>Bacillati</taxon>
        <taxon>Actinomycetota</taxon>
        <taxon>Actinomycetes</taxon>
        <taxon>Jiangellales</taxon>
        <taxon>Jiangellaceae</taxon>
        <taxon>Phytoactinopolyspora</taxon>
    </lineage>
</organism>
<accession>A0A329QQU0</accession>
<feature type="region of interest" description="Disordered" evidence="1">
    <location>
        <begin position="336"/>
        <end position="368"/>
    </location>
</feature>